<dbReference type="SUPFAM" id="SSF56935">
    <property type="entry name" value="Porins"/>
    <property type="match status" value="1"/>
</dbReference>
<evidence type="ECO:0000256" key="9">
    <source>
        <dbReference type="ARBA" id="ARBA00023237"/>
    </source>
</evidence>
<dbReference type="EMBL" id="FPJE01000001">
    <property type="protein sequence ID" value="SFW13806.1"/>
    <property type="molecule type" value="Genomic_DNA"/>
</dbReference>
<evidence type="ECO:0000256" key="5">
    <source>
        <dbReference type="ARBA" id="ARBA00022729"/>
    </source>
</evidence>
<dbReference type="InterPro" id="IPR008969">
    <property type="entry name" value="CarboxyPept-like_regulatory"/>
</dbReference>
<comment type="similarity">
    <text evidence="10 11">Belongs to the TonB-dependent receptor family.</text>
</comment>
<evidence type="ECO:0000313" key="15">
    <source>
        <dbReference type="EMBL" id="SFW13806.1"/>
    </source>
</evidence>
<keyword evidence="2 10" id="KW-0813">Transport</keyword>
<dbReference type="OrthoDB" id="9768177at2"/>
<proteinExistence type="inferred from homology"/>
<keyword evidence="9 10" id="KW-0998">Cell outer membrane</keyword>
<dbReference type="Pfam" id="PF00593">
    <property type="entry name" value="TonB_dep_Rec_b-barrel"/>
    <property type="match status" value="1"/>
</dbReference>
<feature type="domain" description="TonB-dependent receptor plug" evidence="14">
    <location>
        <begin position="115"/>
        <end position="248"/>
    </location>
</feature>
<dbReference type="NCBIfam" id="TIGR04057">
    <property type="entry name" value="SusC_RagA_signa"/>
    <property type="match status" value="1"/>
</dbReference>
<dbReference type="NCBIfam" id="TIGR04056">
    <property type="entry name" value="OMP_RagA_SusC"/>
    <property type="match status" value="1"/>
</dbReference>
<evidence type="ECO:0000256" key="6">
    <source>
        <dbReference type="ARBA" id="ARBA00023077"/>
    </source>
</evidence>
<feature type="chain" id="PRO_5012205041" evidence="12">
    <location>
        <begin position="22"/>
        <end position="1053"/>
    </location>
</feature>
<keyword evidence="4 10" id="KW-0812">Transmembrane</keyword>
<keyword evidence="3 10" id="KW-1134">Transmembrane beta strand</keyword>
<keyword evidence="6 11" id="KW-0798">TonB box</keyword>
<evidence type="ECO:0000256" key="10">
    <source>
        <dbReference type="PROSITE-ProRule" id="PRU01360"/>
    </source>
</evidence>
<dbReference type="Proteomes" id="UP000182248">
    <property type="component" value="Unassembled WGS sequence"/>
</dbReference>
<dbReference type="RefSeq" id="WP_072315441.1">
    <property type="nucleotide sequence ID" value="NZ_FPJE01000001.1"/>
</dbReference>
<dbReference type="Pfam" id="PF13715">
    <property type="entry name" value="CarbopepD_reg_2"/>
    <property type="match status" value="1"/>
</dbReference>
<comment type="subcellular location">
    <subcellularLocation>
        <location evidence="1 10">Cell outer membrane</location>
        <topology evidence="1 10">Multi-pass membrane protein</topology>
    </subcellularLocation>
</comment>
<keyword evidence="7 10" id="KW-0472">Membrane</keyword>
<dbReference type="PANTHER" id="PTHR30069:SF29">
    <property type="entry name" value="HEMOGLOBIN AND HEMOGLOBIN-HAPTOGLOBIN-BINDING PROTEIN 1-RELATED"/>
    <property type="match status" value="1"/>
</dbReference>
<evidence type="ECO:0000256" key="3">
    <source>
        <dbReference type="ARBA" id="ARBA00022452"/>
    </source>
</evidence>
<reference evidence="15 16" key="1">
    <citation type="submission" date="2016-11" db="EMBL/GenBank/DDBJ databases">
        <authorList>
            <person name="Jaros S."/>
            <person name="Januszkiewicz K."/>
            <person name="Wedrychowicz H."/>
        </authorList>
    </citation>
    <scope>NUCLEOTIDE SEQUENCE [LARGE SCALE GENOMIC DNA]</scope>
    <source>
        <strain evidence="15 16">CGMCC 1.12145</strain>
    </source>
</reference>
<dbReference type="GO" id="GO:0009279">
    <property type="term" value="C:cell outer membrane"/>
    <property type="evidence" value="ECO:0007669"/>
    <property type="project" value="UniProtKB-SubCell"/>
</dbReference>
<dbReference type="PROSITE" id="PS52016">
    <property type="entry name" value="TONB_DEPENDENT_REC_3"/>
    <property type="match status" value="1"/>
</dbReference>
<evidence type="ECO:0000256" key="7">
    <source>
        <dbReference type="ARBA" id="ARBA00023136"/>
    </source>
</evidence>
<dbReference type="GO" id="GO:0015344">
    <property type="term" value="F:siderophore uptake transmembrane transporter activity"/>
    <property type="evidence" value="ECO:0007669"/>
    <property type="project" value="TreeGrafter"/>
</dbReference>
<feature type="signal peptide" evidence="12">
    <location>
        <begin position="1"/>
        <end position="21"/>
    </location>
</feature>
<keyword evidence="16" id="KW-1185">Reference proteome</keyword>
<dbReference type="InterPro" id="IPR023996">
    <property type="entry name" value="TonB-dep_OMP_SusC/RagA"/>
</dbReference>
<protein>
    <submittedName>
        <fullName evidence="15">TonB-linked outer membrane protein, SusC/RagA family</fullName>
    </submittedName>
</protein>
<dbReference type="InterPro" id="IPR023997">
    <property type="entry name" value="TonB-dep_OMP_SusC/RagA_CS"/>
</dbReference>
<keyword evidence="8" id="KW-0675">Receptor</keyword>
<dbReference type="InterPro" id="IPR036942">
    <property type="entry name" value="Beta-barrel_TonB_sf"/>
</dbReference>
<keyword evidence="5 12" id="KW-0732">Signal</keyword>
<dbReference type="Pfam" id="PF07715">
    <property type="entry name" value="Plug"/>
    <property type="match status" value="1"/>
</dbReference>
<evidence type="ECO:0000259" key="13">
    <source>
        <dbReference type="Pfam" id="PF00593"/>
    </source>
</evidence>
<dbReference type="InterPro" id="IPR012910">
    <property type="entry name" value="Plug_dom"/>
</dbReference>
<dbReference type="Gene3D" id="2.60.40.1120">
    <property type="entry name" value="Carboxypeptidase-like, regulatory domain"/>
    <property type="match status" value="1"/>
</dbReference>
<evidence type="ECO:0000256" key="8">
    <source>
        <dbReference type="ARBA" id="ARBA00023170"/>
    </source>
</evidence>
<accession>A0A1K1LVW6</accession>
<sequence>MKQLLLIAFAVCSCFSFKGYAQISGTITDAENNTPLPGVSIVIVGKSIGATSDFDGHYTIQAAPGDELKFSYIGMTTVTLTVGNDEVVNVAMKEDATQLGEVVVTAFGMEKQTKSLGYSVQRVEAADLDLTGRTNALEALQGRVAGLQINKTSGSAGGGVDILIRGVTSVNPGRDNQPLIIVDGVALNNDTFSGNVSPSAGSNATNSSEQFAFSNRAGDINPEDIESFNVLKGAAATALYGIRASNGAIVITTKRGKKGKLKVGLAASTSVREVRKTPELQKTYREGSPTNMAPGAVINPDAEGGYDRYGTAFWTWGVPYTEDSYTFSDGTVADLSNDRFYNPFDLFRTGVNTQVNLNLSGASDKTDYYFSMGNSRDKGILPGTDYEKTNFRLKSGYQITDNLKISSSIAYTRSGGSRGNGGDKSIFSSLAYWPLSFNINDYKYPDGSQKNPTNGIIDNPRYFAETSNLRDKVNRWVGNAIVNWSPASWLSLTYSAQVDNYSDVRNRFVPSDLDVGTQVGGFIVQENINFTGLESNFLATMTHDITDDLKGTLTLGHQVSDLKTDYAFIRGEGLNVPGINNIDNTSNIFAGTNITHLRNMGIFGDFRLDYKDRVFLSVTGRNDWISAMPQANRSFFYPSASLSYLFNDLIDPAKETFSFGKVRVSWAQVGKGPNFGQVGSYFVKDPDFPFGGASGYRARTIYGDENLVPEKNNTFELGGDLRFLNNRIRLDYTYYKTNVKNQIFPVSTAYSSGLSSVVRNAGDYETWGHEMLLIASVFDEETFKWEATVNWSTTGSKVTAIPEDVGEIVFFEDIITAQSKIGDPVGALYGWKFRTTPDGERYVNADGKWVVTGSENNGYYYEGGNRQVKVGNAFPDYILSFGSNFKWKNIGLNFLVEYKAGGDLYDRGFRNALRNGLLKETEFRNQNTVLQGMTDDGSGGYVTNTREVLVDGNNFYRSAANYNYASEVLLEDGSWVKLRNINLSYQLAGSFVKKIGLERATLNASASNIIIWTPFKGFDPEGNQFSAGSNIYGFTGLVVPLTQSYSFGINVEF</sequence>
<dbReference type="PANTHER" id="PTHR30069">
    <property type="entry name" value="TONB-DEPENDENT OUTER MEMBRANE RECEPTOR"/>
    <property type="match status" value="1"/>
</dbReference>
<dbReference type="Gene3D" id="2.170.130.10">
    <property type="entry name" value="TonB-dependent receptor, plug domain"/>
    <property type="match status" value="1"/>
</dbReference>
<evidence type="ECO:0000256" key="11">
    <source>
        <dbReference type="RuleBase" id="RU003357"/>
    </source>
</evidence>
<evidence type="ECO:0000256" key="1">
    <source>
        <dbReference type="ARBA" id="ARBA00004571"/>
    </source>
</evidence>
<dbReference type="AlphaFoldDB" id="A0A1K1LVW6"/>
<dbReference type="Gene3D" id="2.40.170.20">
    <property type="entry name" value="TonB-dependent receptor, beta-barrel domain"/>
    <property type="match status" value="1"/>
</dbReference>
<organism evidence="15 16">
    <name type="scientific">Sinomicrobium oceani</name>
    <dbReference type="NCBI Taxonomy" id="1150368"/>
    <lineage>
        <taxon>Bacteria</taxon>
        <taxon>Pseudomonadati</taxon>
        <taxon>Bacteroidota</taxon>
        <taxon>Flavobacteriia</taxon>
        <taxon>Flavobacteriales</taxon>
        <taxon>Flavobacteriaceae</taxon>
        <taxon>Sinomicrobium</taxon>
    </lineage>
</organism>
<dbReference type="STRING" id="1150368.SAMN02927921_00209"/>
<evidence type="ECO:0000256" key="4">
    <source>
        <dbReference type="ARBA" id="ARBA00022692"/>
    </source>
</evidence>
<evidence type="ECO:0000259" key="14">
    <source>
        <dbReference type="Pfam" id="PF07715"/>
    </source>
</evidence>
<evidence type="ECO:0000256" key="2">
    <source>
        <dbReference type="ARBA" id="ARBA00022448"/>
    </source>
</evidence>
<dbReference type="InterPro" id="IPR000531">
    <property type="entry name" value="Beta-barrel_TonB"/>
</dbReference>
<gene>
    <name evidence="15" type="ORF">SAMN02927921_00209</name>
</gene>
<name>A0A1K1LVW6_9FLAO</name>
<dbReference type="SUPFAM" id="SSF49464">
    <property type="entry name" value="Carboxypeptidase regulatory domain-like"/>
    <property type="match status" value="1"/>
</dbReference>
<dbReference type="InterPro" id="IPR039426">
    <property type="entry name" value="TonB-dep_rcpt-like"/>
</dbReference>
<evidence type="ECO:0000313" key="16">
    <source>
        <dbReference type="Proteomes" id="UP000182248"/>
    </source>
</evidence>
<evidence type="ECO:0000256" key="12">
    <source>
        <dbReference type="SAM" id="SignalP"/>
    </source>
</evidence>
<feature type="domain" description="TonB-dependent receptor-like beta-barrel" evidence="13">
    <location>
        <begin position="436"/>
        <end position="880"/>
    </location>
</feature>
<dbReference type="InterPro" id="IPR037066">
    <property type="entry name" value="Plug_dom_sf"/>
</dbReference>
<dbReference type="GO" id="GO:0044718">
    <property type="term" value="P:siderophore transmembrane transport"/>
    <property type="evidence" value="ECO:0007669"/>
    <property type="project" value="TreeGrafter"/>
</dbReference>